<dbReference type="GO" id="GO:0005783">
    <property type="term" value="C:endoplasmic reticulum"/>
    <property type="evidence" value="ECO:0007669"/>
    <property type="project" value="UniProtKB-SubCell"/>
</dbReference>
<comment type="subunit">
    <text evidence="6">Part of the multisubunit transport protein particle (TRAPP) complex.</text>
</comment>
<accession>A0A1E3Q629</accession>
<name>A0A1E3Q629_LIPST</name>
<reference evidence="8 9" key="1">
    <citation type="journal article" date="2016" name="Proc. Natl. Acad. Sci. U.S.A.">
        <title>Comparative genomics of biotechnologically important yeasts.</title>
        <authorList>
            <person name="Riley R."/>
            <person name="Haridas S."/>
            <person name="Wolfe K.H."/>
            <person name="Lopes M.R."/>
            <person name="Hittinger C.T."/>
            <person name="Goeker M."/>
            <person name="Salamov A.A."/>
            <person name="Wisecaver J.H."/>
            <person name="Long T.M."/>
            <person name="Calvey C.H."/>
            <person name="Aerts A.L."/>
            <person name="Barry K.W."/>
            <person name="Choi C."/>
            <person name="Clum A."/>
            <person name="Coughlan A.Y."/>
            <person name="Deshpande S."/>
            <person name="Douglass A.P."/>
            <person name="Hanson S.J."/>
            <person name="Klenk H.-P."/>
            <person name="LaButti K.M."/>
            <person name="Lapidus A."/>
            <person name="Lindquist E.A."/>
            <person name="Lipzen A.M."/>
            <person name="Meier-Kolthoff J.P."/>
            <person name="Ohm R.A."/>
            <person name="Otillar R.P."/>
            <person name="Pangilinan J.L."/>
            <person name="Peng Y."/>
            <person name="Rokas A."/>
            <person name="Rosa C.A."/>
            <person name="Scheuner C."/>
            <person name="Sibirny A.A."/>
            <person name="Slot J.C."/>
            <person name="Stielow J.B."/>
            <person name="Sun H."/>
            <person name="Kurtzman C.P."/>
            <person name="Blackwell M."/>
            <person name="Grigoriev I.V."/>
            <person name="Jeffries T.W."/>
        </authorList>
    </citation>
    <scope>NUCLEOTIDE SEQUENCE [LARGE SCALE GENOMIC DNA]</scope>
    <source>
        <strain evidence="8 9">NRRL Y-11557</strain>
    </source>
</reference>
<evidence type="ECO:0000256" key="4">
    <source>
        <dbReference type="ARBA" id="ARBA00023034"/>
    </source>
</evidence>
<organism evidence="8 9">
    <name type="scientific">Lipomyces starkeyi NRRL Y-11557</name>
    <dbReference type="NCBI Taxonomy" id="675824"/>
    <lineage>
        <taxon>Eukaryota</taxon>
        <taxon>Fungi</taxon>
        <taxon>Dikarya</taxon>
        <taxon>Ascomycota</taxon>
        <taxon>Saccharomycotina</taxon>
        <taxon>Lipomycetes</taxon>
        <taxon>Lipomycetales</taxon>
        <taxon>Lipomycetaceae</taxon>
        <taxon>Lipomyces</taxon>
    </lineage>
</organism>
<dbReference type="STRING" id="675824.A0A1E3Q629"/>
<dbReference type="PANTHER" id="PTHR23249:SF16">
    <property type="entry name" value="TRAFFICKING PROTEIN PARTICLE COMPLEX SUBUNIT 1"/>
    <property type="match status" value="1"/>
</dbReference>
<dbReference type="AlphaFoldDB" id="A0A1E3Q629"/>
<dbReference type="GO" id="GO:1990071">
    <property type="term" value="C:TRAPPII protein complex"/>
    <property type="evidence" value="ECO:0007669"/>
    <property type="project" value="EnsemblFungi"/>
</dbReference>
<keyword evidence="3 6" id="KW-0931">ER-Golgi transport</keyword>
<keyword evidence="1 6" id="KW-0813">Transport</keyword>
<dbReference type="CDD" id="cd14855">
    <property type="entry name" value="TRAPPC1_MUM2"/>
    <property type="match status" value="1"/>
</dbReference>
<dbReference type="Proteomes" id="UP000094385">
    <property type="component" value="Unassembled WGS sequence"/>
</dbReference>
<keyword evidence="4 6" id="KW-0333">Golgi apparatus</keyword>
<dbReference type="EMBL" id="KV454294">
    <property type="protein sequence ID" value="ODQ73146.1"/>
    <property type="molecule type" value="Genomic_DNA"/>
</dbReference>
<comment type="subcellular location">
    <subcellularLocation>
        <location evidence="6">Endoplasmic reticulum</location>
    </subcellularLocation>
    <subcellularLocation>
        <location evidence="6">Golgi apparatus</location>
        <location evidence="6">cis-Golgi network</location>
    </subcellularLocation>
</comment>
<dbReference type="InterPro" id="IPR007233">
    <property type="entry name" value="TRAPPC"/>
</dbReference>
<dbReference type="PANTHER" id="PTHR23249">
    <property type="entry name" value="TRAFFICKING PROTEIN PARTICLE COMPLEX SUBUNIT"/>
    <property type="match status" value="1"/>
</dbReference>
<gene>
    <name evidence="8" type="ORF">LIPSTDRAFT_3487</name>
</gene>
<dbReference type="OrthoDB" id="3364529at2759"/>
<evidence type="ECO:0000256" key="6">
    <source>
        <dbReference type="RuleBase" id="RU366065"/>
    </source>
</evidence>
<feature type="region of interest" description="Disordered" evidence="7">
    <location>
        <begin position="32"/>
        <end position="56"/>
    </location>
</feature>
<dbReference type="GO" id="GO:0005085">
    <property type="term" value="F:guanyl-nucleotide exchange factor activity"/>
    <property type="evidence" value="ECO:0007669"/>
    <property type="project" value="EnsemblFungi"/>
</dbReference>
<evidence type="ECO:0000256" key="5">
    <source>
        <dbReference type="ARBA" id="ARBA00038167"/>
    </source>
</evidence>
<dbReference type="Gene3D" id="3.30.450.70">
    <property type="match status" value="1"/>
</dbReference>
<dbReference type="GO" id="GO:1990072">
    <property type="term" value="C:TRAPPIII protein complex"/>
    <property type="evidence" value="ECO:0007669"/>
    <property type="project" value="EnsemblFungi"/>
</dbReference>
<evidence type="ECO:0000256" key="2">
    <source>
        <dbReference type="ARBA" id="ARBA00022824"/>
    </source>
</evidence>
<dbReference type="GO" id="GO:1990070">
    <property type="term" value="C:TRAPPI protein complex"/>
    <property type="evidence" value="ECO:0007669"/>
    <property type="project" value="EnsemblFungi"/>
</dbReference>
<keyword evidence="9" id="KW-1185">Reference proteome</keyword>
<dbReference type="GO" id="GO:0006888">
    <property type="term" value="P:endoplasmic reticulum to Golgi vesicle-mediated transport"/>
    <property type="evidence" value="ECO:0007669"/>
    <property type="project" value="UniProtKB-UniRule"/>
</dbReference>
<comment type="similarity">
    <text evidence="5">Belongs to the TRAPP small subunits family. BET5 subfamily.</text>
</comment>
<evidence type="ECO:0000256" key="7">
    <source>
        <dbReference type="SAM" id="MobiDB-lite"/>
    </source>
</evidence>
<protein>
    <recommendedName>
        <fullName evidence="6">Trafficking protein particle complex subunit</fullName>
    </recommendedName>
</protein>
<evidence type="ECO:0000256" key="1">
    <source>
        <dbReference type="ARBA" id="ARBA00022448"/>
    </source>
</evidence>
<dbReference type="SUPFAM" id="SSF64356">
    <property type="entry name" value="SNARE-like"/>
    <property type="match status" value="1"/>
</dbReference>
<keyword evidence="2 6" id="KW-0256">Endoplasmic reticulum</keyword>
<evidence type="ECO:0000313" key="9">
    <source>
        <dbReference type="Proteomes" id="UP000094385"/>
    </source>
</evidence>
<dbReference type="Pfam" id="PF04099">
    <property type="entry name" value="Sybindin"/>
    <property type="match status" value="1"/>
</dbReference>
<evidence type="ECO:0000256" key="3">
    <source>
        <dbReference type="ARBA" id="ARBA00022892"/>
    </source>
</evidence>
<proteinExistence type="inferred from homology"/>
<dbReference type="InterPro" id="IPR011012">
    <property type="entry name" value="Longin-like_dom_sf"/>
</dbReference>
<sequence length="170" mass="19690">MTIYSFWIFDRHCECIYHKDYKRPYRQLRPKLDFPPGSIDEKKQTTGGPPTGKGPLSVDDDAKLVFGVVFSLRNIVTKLAGEKESFFVFRTSKYKLHFYETQTNLRFVMITDLKVDGIRPILEQIHAGLYVEYVIKNPLSPVEHTNGVGVNNELFNLGLDRFLRPLSIFE</sequence>
<evidence type="ECO:0000313" key="8">
    <source>
        <dbReference type="EMBL" id="ODQ73146.1"/>
    </source>
</evidence>
<dbReference type="SMART" id="SM01399">
    <property type="entry name" value="Sybindin"/>
    <property type="match status" value="1"/>
</dbReference>